<dbReference type="InterPro" id="IPR027368">
    <property type="entry name" value="MnmE_dom2"/>
</dbReference>
<organism evidence="7 8">
    <name type="scientific">Kazachstania africana (strain ATCC 22294 / BCRC 22015 / CBS 2517 / CECT 1963 / NBRC 1671 / NRRL Y-8276)</name>
    <name type="common">Yeast</name>
    <name type="synonym">Kluyveromyces africanus</name>
    <dbReference type="NCBI Taxonomy" id="1071382"/>
    <lineage>
        <taxon>Eukaryota</taxon>
        <taxon>Fungi</taxon>
        <taxon>Dikarya</taxon>
        <taxon>Ascomycota</taxon>
        <taxon>Saccharomycotina</taxon>
        <taxon>Saccharomycetes</taxon>
        <taxon>Saccharomycetales</taxon>
        <taxon>Saccharomycetaceae</taxon>
        <taxon>Kazachstania</taxon>
    </lineage>
</organism>
<dbReference type="KEGG" id="kaf:KAFR_0A02180"/>
<dbReference type="NCBIfam" id="TIGR00231">
    <property type="entry name" value="small_GTP"/>
    <property type="match status" value="1"/>
</dbReference>
<dbReference type="STRING" id="1071382.H2AMQ6"/>
<dbReference type="GeneID" id="13882289"/>
<dbReference type="Pfam" id="PF12631">
    <property type="entry name" value="MnmE_helical"/>
    <property type="match status" value="1"/>
</dbReference>
<dbReference type="PANTHER" id="PTHR42714">
    <property type="entry name" value="TRNA MODIFICATION GTPASE GTPBP3"/>
    <property type="match status" value="1"/>
</dbReference>
<keyword evidence="8" id="KW-1185">Reference proteome</keyword>
<evidence type="ECO:0000256" key="3">
    <source>
        <dbReference type="ARBA" id="ARBA00022741"/>
    </source>
</evidence>
<dbReference type="GO" id="GO:0005525">
    <property type="term" value="F:GTP binding"/>
    <property type="evidence" value="ECO:0007669"/>
    <property type="project" value="UniProtKB-KW"/>
</dbReference>
<dbReference type="InterPro" id="IPR018948">
    <property type="entry name" value="GTP-bd_TrmE_N"/>
</dbReference>
<dbReference type="OrthoDB" id="188276at2759"/>
<dbReference type="PROSITE" id="PS51709">
    <property type="entry name" value="G_TRME"/>
    <property type="match status" value="1"/>
</dbReference>
<feature type="domain" description="TrmE-type G" evidence="6">
    <location>
        <begin position="258"/>
        <end position="429"/>
    </location>
</feature>
<evidence type="ECO:0000259" key="6">
    <source>
        <dbReference type="PROSITE" id="PS51709"/>
    </source>
</evidence>
<evidence type="ECO:0000256" key="2">
    <source>
        <dbReference type="ARBA" id="ARBA00022694"/>
    </source>
</evidence>
<dbReference type="GO" id="GO:0030488">
    <property type="term" value="P:tRNA methylation"/>
    <property type="evidence" value="ECO:0007669"/>
    <property type="project" value="TreeGrafter"/>
</dbReference>
<dbReference type="NCBIfam" id="NF003661">
    <property type="entry name" value="PRK05291.1-3"/>
    <property type="match status" value="1"/>
</dbReference>
<evidence type="ECO:0000313" key="7">
    <source>
        <dbReference type="EMBL" id="CCF55656.1"/>
    </source>
</evidence>
<evidence type="ECO:0000256" key="5">
    <source>
        <dbReference type="RuleBase" id="RU003313"/>
    </source>
</evidence>
<dbReference type="InterPro" id="IPR004520">
    <property type="entry name" value="GTPase_MnmE"/>
</dbReference>
<dbReference type="Pfam" id="PF10396">
    <property type="entry name" value="TrmE_N"/>
    <property type="match status" value="1"/>
</dbReference>
<dbReference type="InterPro" id="IPR005225">
    <property type="entry name" value="Small_GTP-bd"/>
</dbReference>
<protein>
    <recommendedName>
        <fullName evidence="6">TrmE-type G domain-containing protein</fullName>
    </recommendedName>
</protein>
<keyword evidence="3 5" id="KW-0547">Nucleotide-binding</keyword>
<dbReference type="InterPro" id="IPR025867">
    <property type="entry name" value="MnmE_helical"/>
</dbReference>
<dbReference type="SUPFAM" id="SSF52540">
    <property type="entry name" value="P-loop containing nucleoside triphosphate hydrolases"/>
    <property type="match status" value="1"/>
</dbReference>
<dbReference type="HAMAP" id="MF_00379">
    <property type="entry name" value="GTPase_MnmE"/>
    <property type="match status" value="1"/>
</dbReference>
<dbReference type="Gene3D" id="3.40.50.300">
    <property type="entry name" value="P-loop containing nucleotide triphosphate hydrolases"/>
    <property type="match status" value="1"/>
</dbReference>
<proteinExistence type="inferred from homology"/>
<dbReference type="RefSeq" id="XP_003954791.1">
    <property type="nucleotide sequence ID" value="XM_003954742.1"/>
</dbReference>
<dbReference type="Pfam" id="PF01926">
    <property type="entry name" value="MMR_HSR1"/>
    <property type="match status" value="1"/>
</dbReference>
<dbReference type="GO" id="GO:0005743">
    <property type="term" value="C:mitochondrial inner membrane"/>
    <property type="evidence" value="ECO:0007669"/>
    <property type="project" value="EnsemblFungi"/>
</dbReference>
<keyword evidence="4 5" id="KW-0342">GTP-binding</keyword>
<dbReference type="InterPro" id="IPR027266">
    <property type="entry name" value="TrmE/GcvT-like"/>
</dbReference>
<name>H2AMQ6_KAZAF</name>
<dbReference type="CDD" id="cd04164">
    <property type="entry name" value="trmE"/>
    <property type="match status" value="1"/>
</dbReference>
<comment type="similarity">
    <text evidence="1 5">Belongs to the TRAFAC class TrmE-Era-EngA-EngB-Septin-like GTPase superfamily. TrmE GTPase family.</text>
</comment>
<dbReference type="InterPro" id="IPR027417">
    <property type="entry name" value="P-loop_NTPase"/>
</dbReference>
<dbReference type="GO" id="GO:0003924">
    <property type="term" value="F:GTPase activity"/>
    <property type="evidence" value="ECO:0007669"/>
    <property type="project" value="InterPro"/>
</dbReference>
<dbReference type="NCBIfam" id="TIGR00450">
    <property type="entry name" value="mnmE_trmE_thdF"/>
    <property type="match status" value="1"/>
</dbReference>
<dbReference type="EMBL" id="HE650821">
    <property type="protein sequence ID" value="CCF55656.1"/>
    <property type="molecule type" value="Genomic_DNA"/>
</dbReference>
<dbReference type="AlphaFoldDB" id="H2AMQ6"/>
<evidence type="ECO:0000256" key="1">
    <source>
        <dbReference type="ARBA" id="ARBA00011043"/>
    </source>
</evidence>
<dbReference type="Gene3D" id="3.30.1360.120">
    <property type="entry name" value="Probable tRNA modification gtpase trme, domain 1"/>
    <property type="match status" value="1"/>
</dbReference>
<dbReference type="Gene3D" id="1.20.120.430">
    <property type="entry name" value="tRNA modification GTPase MnmE domain 2"/>
    <property type="match status" value="1"/>
</dbReference>
<dbReference type="Proteomes" id="UP000005220">
    <property type="component" value="Chromosome 1"/>
</dbReference>
<dbReference type="eggNOG" id="KOG1191">
    <property type="taxonomic scope" value="Eukaryota"/>
</dbReference>
<dbReference type="InterPro" id="IPR006073">
    <property type="entry name" value="GTP-bd"/>
</dbReference>
<dbReference type="PANTHER" id="PTHR42714:SF2">
    <property type="entry name" value="TRNA MODIFICATION GTPASE GTPBP3, MITOCHONDRIAL"/>
    <property type="match status" value="1"/>
</dbReference>
<evidence type="ECO:0000313" key="8">
    <source>
        <dbReference type="Proteomes" id="UP000005220"/>
    </source>
</evidence>
<accession>H2AMQ6</accession>
<sequence length="511" mass="57092">MMLPITFPLSTGKMRLYSRLVKPLTSNFPTIYALSTPTGHKSAISVIRISGSHAKYIYHKLTRCSADPIPREAVLRKLYHPFEIINNKPLLLDSSLILFFQSPKSFTGEDILELHVHGGRAIVSSVLNAINLLHDRSSNFNIRYAQPGEFSKRAFHNSKFDLTEVEAINDLINADTEAQRRSILSSLNGDNKLLFREWRSLLITCMAQLTAIIDFGDDNDLSTSHDIIKGVSNKILGLKNKVIDFINKVERADILNDGIKIVFMGSPNVGKSSLLNMVTNDDTSIVSDIPGTTRDSVSTLINIGGQKIIMTDTAGIRKESNDKIELLGIERAKEKSGKSDICILVLDPTRNVILDAEVISWVKSLYGRKKEILVVLNKSDLFEDKKILESIKRDVCSSFKGLDFPIITTSSKTSSGVKAFFTVLKEKTEKISFLNKHSEAITISMRAKEILRKDVLYGINEFLKSNNDRHDLIILSENLQYSIDGISKITGEHVDVEEILDAVFSKFCIGK</sequence>
<dbReference type="FunCoup" id="H2AMQ6">
    <property type="interactions" value="499"/>
</dbReference>
<dbReference type="InterPro" id="IPR031168">
    <property type="entry name" value="G_TrmE"/>
</dbReference>
<reference evidence="7 8" key="1">
    <citation type="journal article" date="2011" name="Proc. Natl. Acad. Sci. U.S.A.">
        <title>Evolutionary erosion of yeast sex chromosomes by mating-type switching accidents.</title>
        <authorList>
            <person name="Gordon J.L."/>
            <person name="Armisen D."/>
            <person name="Proux-Wera E."/>
            <person name="Oheigeartaigh S.S."/>
            <person name="Byrne K.P."/>
            <person name="Wolfe K.H."/>
        </authorList>
    </citation>
    <scope>NUCLEOTIDE SEQUENCE [LARGE SCALE GENOMIC DNA]</scope>
    <source>
        <strain evidence="8">ATCC 22294 / BCRC 22015 / CBS 2517 / CECT 1963 / NBRC 1671 / NRRL Y-8276</strain>
    </source>
</reference>
<dbReference type="CDD" id="cd14858">
    <property type="entry name" value="TrmE_N"/>
    <property type="match status" value="1"/>
</dbReference>
<gene>
    <name evidence="7" type="primary">KAFR0A02180</name>
    <name evidence="7" type="ORF">KAFR_0A02180</name>
</gene>
<dbReference type="PRINTS" id="PR00449">
    <property type="entry name" value="RASTRNSFRMNG"/>
</dbReference>
<keyword evidence="2 5" id="KW-0819">tRNA processing</keyword>
<dbReference type="GO" id="GO:0070899">
    <property type="term" value="P:mitochondrial tRNA wobble uridine modification"/>
    <property type="evidence" value="ECO:0007669"/>
    <property type="project" value="EnsemblFungi"/>
</dbReference>
<evidence type="ECO:0000256" key="4">
    <source>
        <dbReference type="ARBA" id="ARBA00023134"/>
    </source>
</evidence>
<dbReference type="InParanoid" id="H2AMQ6"/>
<dbReference type="HOGENOM" id="CLU_019624_3_1_1"/>